<protein>
    <submittedName>
        <fullName evidence="1">Uncharacterized protein</fullName>
    </submittedName>
</protein>
<dbReference type="AlphaFoldDB" id="A0A4R8RLK7"/>
<evidence type="ECO:0000313" key="1">
    <source>
        <dbReference type="EMBL" id="TDZ67909.1"/>
    </source>
</evidence>
<sequence length="96" mass="10521">MWDLNLVSGYPVLRLRSMVTGHLVDAVIFRMVSGHLVSRGKFALGRRTPTPDIPAGYISMLARTFDITSVVCQRLARRHNGMPVDPGSHMGITMGG</sequence>
<organism evidence="1 2">
    <name type="scientific">Colletotrichum trifolii</name>
    <dbReference type="NCBI Taxonomy" id="5466"/>
    <lineage>
        <taxon>Eukaryota</taxon>
        <taxon>Fungi</taxon>
        <taxon>Dikarya</taxon>
        <taxon>Ascomycota</taxon>
        <taxon>Pezizomycotina</taxon>
        <taxon>Sordariomycetes</taxon>
        <taxon>Hypocreomycetidae</taxon>
        <taxon>Glomerellales</taxon>
        <taxon>Glomerellaceae</taxon>
        <taxon>Colletotrichum</taxon>
        <taxon>Colletotrichum orbiculare species complex</taxon>
    </lineage>
</organism>
<accession>A0A4R8RLK7</accession>
<evidence type="ECO:0000313" key="2">
    <source>
        <dbReference type="Proteomes" id="UP000295703"/>
    </source>
</evidence>
<dbReference type="Proteomes" id="UP000295703">
    <property type="component" value="Unassembled WGS sequence"/>
</dbReference>
<reference evidence="1 2" key="1">
    <citation type="submission" date="2018-12" db="EMBL/GenBank/DDBJ databases">
        <title>Genome sequence and assembly of Colletotrichum trifolii.</title>
        <authorList>
            <person name="Gan P."/>
            <person name="Shirasu K."/>
        </authorList>
    </citation>
    <scope>NUCLEOTIDE SEQUENCE [LARGE SCALE GENOMIC DNA]</scope>
    <source>
        <strain evidence="1 2">543-2</strain>
    </source>
</reference>
<keyword evidence="2" id="KW-1185">Reference proteome</keyword>
<gene>
    <name evidence="1" type="ORF">CTRI78_v002499</name>
</gene>
<name>A0A4R8RLK7_COLTR</name>
<comment type="caution">
    <text evidence="1">The sequence shown here is derived from an EMBL/GenBank/DDBJ whole genome shotgun (WGS) entry which is preliminary data.</text>
</comment>
<proteinExistence type="predicted"/>
<dbReference type="EMBL" id="RYZW01000014">
    <property type="protein sequence ID" value="TDZ67909.1"/>
    <property type="molecule type" value="Genomic_DNA"/>
</dbReference>